<accession>A0AAW2HCD1</accession>
<gene>
    <name evidence="2" type="ORF">PYX00_009703</name>
</gene>
<name>A0AAW2HCD1_9NEOP</name>
<protein>
    <submittedName>
        <fullName evidence="2">Uncharacterized protein</fullName>
    </submittedName>
</protein>
<sequence>MMVLLRDKRVKTTWNTRQEQIVKRLLLPWVALSGGRRYGHDKTCENAEDNEDGSNKEENEVASATPQECIGINEHSVVKWCPPPPCPPGVRRGPIRFARYPTQMDESLTGLLLRNMEMYLFLVKRKYFSAALDVNGIERNNIVKGMRNIDWYNENGLYLHRKKRKKTSGF</sequence>
<dbReference type="EMBL" id="JARGDH010000005">
    <property type="protein sequence ID" value="KAL0267427.1"/>
    <property type="molecule type" value="Genomic_DNA"/>
</dbReference>
<dbReference type="AlphaFoldDB" id="A0AAW2HCD1"/>
<feature type="region of interest" description="Disordered" evidence="1">
    <location>
        <begin position="40"/>
        <end position="61"/>
    </location>
</feature>
<evidence type="ECO:0000313" key="2">
    <source>
        <dbReference type="EMBL" id="KAL0267427.1"/>
    </source>
</evidence>
<evidence type="ECO:0000256" key="1">
    <source>
        <dbReference type="SAM" id="MobiDB-lite"/>
    </source>
</evidence>
<comment type="caution">
    <text evidence="2">The sequence shown here is derived from an EMBL/GenBank/DDBJ whole genome shotgun (WGS) entry which is preliminary data.</text>
</comment>
<proteinExistence type="predicted"/>
<reference evidence="2" key="1">
    <citation type="journal article" date="2024" name="Gigascience">
        <title>Chromosome-level genome of the poultry shaft louse Menopon gallinae provides insight into the host-switching and adaptive evolution of parasitic lice.</title>
        <authorList>
            <person name="Xu Y."/>
            <person name="Ma L."/>
            <person name="Liu S."/>
            <person name="Liang Y."/>
            <person name="Liu Q."/>
            <person name="He Z."/>
            <person name="Tian L."/>
            <person name="Duan Y."/>
            <person name="Cai W."/>
            <person name="Li H."/>
            <person name="Song F."/>
        </authorList>
    </citation>
    <scope>NUCLEOTIDE SEQUENCE</scope>
    <source>
        <strain evidence="2">Cailab_2023a</strain>
    </source>
</reference>
<organism evidence="2">
    <name type="scientific">Menopon gallinae</name>
    <name type="common">poultry shaft louse</name>
    <dbReference type="NCBI Taxonomy" id="328185"/>
    <lineage>
        <taxon>Eukaryota</taxon>
        <taxon>Metazoa</taxon>
        <taxon>Ecdysozoa</taxon>
        <taxon>Arthropoda</taxon>
        <taxon>Hexapoda</taxon>
        <taxon>Insecta</taxon>
        <taxon>Pterygota</taxon>
        <taxon>Neoptera</taxon>
        <taxon>Paraneoptera</taxon>
        <taxon>Psocodea</taxon>
        <taxon>Troctomorpha</taxon>
        <taxon>Phthiraptera</taxon>
        <taxon>Amblycera</taxon>
        <taxon>Menoponidae</taxon>
        <taxon>Menopon</taxon>
    </lineage>
</organism>